<dbReference type="RefSeq" id="WP_269308476.1">
    <property type="nucleotide sequence ID" value="NZ_CP098242.1"/>
</dbReference>
<protein>
    <submittedName>
        <fullName evidence="5">Response regulator transcription factor</fullName>
    </submittedName>
</protein>
<feature type="domain" description="HTH luxR-type" evidence="4">
    <location>
        <begin position="160"/>
        <end position="225"/>
    </location>
</feature>
<keyword evidence="6" id="KW-1185">Reference proteome</keyword>
<reference evidence="5" key="1">
    <citation type="journal article" date="2022" name="Front. Microbiol.">
        <title>New perspectives on an old grouping: The genomic and phenotypic variability of Oxalobacter formigenes and the implications for calcium oxalate stone prevention.</title>
        <authorList>
            <person name="Chmiel J.A."/>
            <person name="Carr C."/>
            <person name="Stuivenberg G.A."/>
            <person name="Venema R."/>
            <person name="Chanyi R.M."/>
            <person name="Al K.F."/>
            <person name="Giguere D."/>
            <person name="Say H."/>
            <person name="Akouris P.P."/>
            <person name="Dominguez Romero S.A."/>
            <person name="Kwong A."/>
            <person name="Tai V."/>
            <person name="Koval S.F."/>
            <person name="Razvi H."/>
            <person name="Bjazevic J."/>
            <person name="Burton J.P."/>
        </authorList>
    </citation>
    <scope>NUCLEOTIDE SEQUENCE</scope>
    <source>
        <strain evidence="5">WoOx3</strain>
    </source>
</reference>
<dbReference type="AlphaFoldDB" id="A0A9E9P240"/>
<dbReference type="GO" id="GO:0003677">
    <property type="term" value="F:DNA binding"/>
    <property type="evidence" value="ECO:0007669"/>
    <property type="project" value="UniProtKB-KW"/>
</dbReference>
<evidence type="ECO:0000313" key="5">
    <source>
        <dbReference type="EMBL" id="WAW09479.1"/>
    </source>
</evidence>
<keyword evidence="3" id="KW-0804">Transcription</keyword>
<dbReference type="InterPro" id="IPR000792">
    <property type="entry name" value="Tscrpt_reg_LuxR_C"/>
</dbReference>
<dbReference type="CDD" id="cd06170">
    <property type="entry name" value="LuxR_C_like"/>
    <property type="match status" value="1"/>
</dbReference>
<dbReference type="SUPFAM" id="SSF46894">
    <property type="entry name" value="C-terminal effector domain of the bipartite response regulators"/>
    <property type="match status" value="1"/>
</dbReference>
<evidence type="ECO:0000256" key="1">
    <source>
        <dbReference type="ARBA" id="ARBA00023015"/>
    </source>
</evidence>
<evidence type="ECO:0000256" key="2">
    <source>
        <dbReference type="ARBA" id="ARBA00023125"/>
    </source>
</evidence>
<dbReference type="GO" id="GO:0006355">
    <property type="term" value="P:regulation of DNA-templated transcription"/>
    <property type="evidence" value="ECO:0007669"/>
    <property type="project" value="InterPro"/>
</dbReference>
<gene>
    <name evidence="5" type="ORF">NB640_09520</name>
</gene>
<dbReference type="PANTHER" id="PTHR44688:SF16">
    <property type="entry name" value="DNA-BINDING TRANSCRIPTIONAL ACTIVATOR DEVR_DOSR"/>
    <property type="match status" value="1"/>
</dbReference>
<dbReference type="PROSITE" id="PS50043">
    <property type="entry name" value="HTH_LUXR_2"/>
    <property type="match status" value="1"/>
</dbReference>
<dbReference type="SMART" id="SM00421">
    <property type="entry name" value="HTH_LUXR"/>
    <property type="match status" value="1"/>
</dbReference>
<dbReference type="Proteomes" id="UP001156215">
    <property type="component" value="Chromosome"/>
</dbReference>
<dbReference type="Pfam" id="PF00196">
    <property type="entry name" value="GerE"/>
    <property type="match status" value="1"/>
</dbReference>
<accession>A0A9E9P240</accession>
<dbReference type="PRINTS" id="PR00038">
    <property type="entry name" value="HTHLUXR"/>
</dbReference>
<dbReference type="Gene3D" id="3.40.50.2300">
    <property type="match status" value="1"/>
</dbReference>
<dbReference type="KEGG" id="ovb:NB640_09520"/>
<sequence>MLILASASSEFFHKWDEVVSQPDAVVHVGSIDQLKALLEINTTRLIVLDMTVKDGKDPDILRAISEIKKGARLILSGIQFTPTAELSGLAVGAVACCSSSLSVAECRKILDVVQQGGVWLSSAGIPELLSKLRDFSARSSDSAALASSSGSNGAETAQPDEAVLSCLTKREREVARLVGSGASNKDIARQLDISDRTVKAHLTAIFDKLQVQDRLQLALRVSGRPPG</sequence>
<dbReference type="InterPro" id="IPR016032">
    <property type="entry name" value="Sig_transdc_resp-reg_C-effctor"/>
</dbReference>
<dbReference type="PROSITE" id="PS00622">
    <property type="entry name" value="HTH_LUXR_1"/>
    <property type="match status" value="1"/>
</dbReference>
<keyword evidence="2" id="KW-0238">DNA-binding</keyword>
<proteinExistence type="predicted"/>
<name>A0A9E9P240_9BURK</name>
<organism evidence="5 6">
    <name type="scientific">Oxalobacter vibrioformis</name>
    <dbReference type="NCBI Taxonomy" id="933080"/>
    <lineage>
        <taxon>Bacteria</taxon>
        <taxon>Pseudomonadati</taxon>
        <taxon>Pseudomonadota</taxon>
        <taxon>Betaproteobacteria</taxon>
        <taxon>Burkholderiales</taxon>
        <taxon>Oxalobacteraceae</taxon>
        <taxon>Oxalobacter</taxon>
    </lineage>
</organism>
<evidence type="ECO:0000256" key="3">
    <source>
        <dbReference type="ARBA" id="ARBA00023163"/>
    </source>
</evidence>
<keyword evidence="1" id="KW-0805">Transcription regulation</keyword>
<dbReference type="PANTHER" id="PTHR44688">
    <property type="entry name" value="DNA-BINDING TRANSCRIPTIONAL ACTIVATOR DEVR_DOSR"/>
    <property type="match status" value="1"/>
</dbReference>
<dbReference type="EMBL" id="CP098242">
    <property type="protein sequence ID" value="WAW09479.1"/>
    <property type="molecule type" value="Genomic_DNA"/>
</dbReference>
<evidence type="ECO:0000259" key="4">
    <source>
        <dbReference type="PROSITE" id="PS50043"/>
    </source>
</evidence>
<evidence type="ECO:0000313" key="6">
    <source>
        <dbReference type="Proteomes" id="UP001156215"/>
    </source>
</evidence>